<keyword evidence="1" id="KW-0472">Membrane</keyword>
<keyword evidence="1" id="KW-1133">Transmembrane helix</keyword>
<gene>
    <name evidence="3" type="ORF">SAMN04488514_1167</name>
</gene>
<sequence>MESNTLKIFISYSREDSLFINELTAGLEACGFSILIDKEDIVFGEEWQKRLKNIIHSVDIVILIISSESVKSSHVIWELQEALKLNKRIIPIVFTEIKNIKIPTFISKLNYCFFTNKSFGEALKNLSITIKIDIEWVREHTRLNILAKNWLQKNKPDELLLRGQELENARIWRTSGSYSAPDLTDTQADFITKSTSAYENAKLIEKYKQRKSLITISIVAVTMTALALFGFWQWQQSLLANEKLNRNIENLTQKRQLRIGVTYKDRSSVELDSLWFSIAYKNQNSVVLVTSEDNSMGTGFIINGNALHPNWSEEPVLVTVNYVLGYLYSKPDEANVDDNLKKYSISFPSVRSISKQNFKLNKLLYLSRQKTGGIAVVELSQELIELINDQNHGSEINPIKNVVQENFIDDLPKIPTDYDKSNKLPDWDLSNKYALSYASLYGRQPSLLIMRIAGIDSKVPNFEEATITRQVYMPHTTAGGSSGAPIIDANSGNLIGIHN</sequence>
<dbReference type="SUPFAM" id="SSF50494">
    <property type="entry name" value="Trypsin-like serine proteases"/>
    <property type="match status" value="1"/>
</dbReference>
<dbReference type="RefSeq" id="WP_089894640.1">
    <property type="nucleotide sequence ID" value="NZ_FNGV01000016.1"/>
</dbReference>
<evidence type="ECO:0000313" key="4">
    <source>
        <dbReference type="Proteomes" id="UP000199440"/>
    </source>
</evidence>
<proteinExistence type="predicted"/>
<evidence type="ECO:0000256" key="1">
    <source>
        <dbReference type="SAM" id="Phobius"/>
    </source>
</evidence>
<dbReference type="STRING" id="192904.SAMN04488514_1167"/>
<dbReference type="InterPro" id="IPR000157">
    <property type="entry name" value="TIR_dom"/>
</dbReference>
<feature type="domain" description="TIR" evidence="2">
    <location>
        <begin position="4"/>
        <end position="127"/>
    </location>
</feature>
<dbReference type="Pfam" id="PF13676">
    <property type="entry name" value="TIR_2"/>
    <property type="match status" value="1"/>
</dbReference>
<keyword evidence="1" id="KW-0812">Transmembrane</keyword>
<accession>A0A1G9WQG5</accession>
<dbReference type="SUPFAM" id="SSF52200">
    <property type="entry name" value="Toll/Interleukin receptor TIR domain"/>
    <property type="match status" value="1"/>
</dbReference>
<reference evidence="3 4" key="1">
    <citation type="submission" date="2016-10" db="EMBL/GenBank/DDBJ databases">
        <authorList>
            <person name="de Groot N.N."/>
        </authorList>
    </citation>
    <scope>NUCLEOTIDE SEQUENCE [LARGE SCALE GENOMIC DNA]</scope>
    <source>
        <strain evidence="3 4">DSM 19886</strain>
    </source>
</reference>
<dbReference type="OrthoDB" id="1098242at2"/>
<protein>
    <submittedName>
        <fullName evidence="3">TIR domain-containing protein</fullName>
    </submittedName>
</protein>
<dbReference type="Gene3D" id="3.40.50.10140">
    <property type="entry name" value="Toll/interleukin-1 receptor homology (TIR) domain"/>
    <property type="match status" value="1"/>
</dbReference>
<dbReference type="SMART" id="SM00255">
    <property type="entry name" value="TIR"/>
    <property type="match status" value="1"/>
</dbReference>
<organism evidence="3 4">
    <name type="scientific">Kriegella aquimaris</name>
    <dbReference type="NCBI Taxonomy" id="192904"/>
    <lineage>
        <taxon>Bacteria</taxon>
        <taxon>Pseudomonadati</taxon>
        <taxon>Bacteroidota</taxon>
        <taxon>Flavobacteriia</taxon>
        <taxon>Flavobacteriales</taxon>
        <taxon>Flavobacteriaceae</taxon>
        <taxon>Kriegella</taxon>
    </lineage>
</organism>
<dbReference type="EMBL" id="FNGV01000016">
    <property type="protein sequence ID" value="SDM86413.1"/>
    <property type="molecule type" value="Genomic_DNA"/>
</dbReference>
<dbReference type="PROSITE" id="PS50104">
    <property type="entry name" value="TIR"/>
    <property type="match status" value="1"/>
</dbReference>
<feature type="transmembrane region" description="Helical" evidence="1">
    <location>
        <begin position="212"/>
        <end position="234"/>
    </location>
</feature>
<evidence type="ECO:0000313" key="3">
    <source>
        <dbReference type="EMBL" id="SDM86413.1"/>
    </source>
</evidence>
<dbReference type="InterPro" id="IPR009003">
    <property type="entry name" value="Peptidase_S1_PA"/>
</dbReference>
<dbReference type="Proteomes" id="UP000199440">
    <property type="component" value="Unassembled WGS sequence"/>
</dbReference>
<dbReference type="AlphaFoldDB" id="A0A1G9WQG5"/>
<dbReference type="InterPro" id="IPR035897">
    <property type="entry name" value="Toll_tir_struct_dom_sf"/>
</dbReference>
<name>A0A1G9WQG5_9FLAO</name>
<dbReference type="GO" id="GO:0007165">
    <property type="term" value="P:signal transduction"/>
    <property type="evidence" value="ECO:0007669"/>
    <property type="project" value="InterPro"/>
</dbReference>
<keyword evidence="4" id="KW-1185">Reference proteome</keyword>
<evidence type="ECO:0000259" key="2">
    <source>
        <dbReference type="PROSITE" id="PS50104"/>
    </source>
</evidence>